<name>Q895I9_CLOTE</name>
<dbReference type="HOGENOM" id="CLU_1746483_0_0_9"/>
<protein>
    <submittedName>
        <fullName evidence="2">Taurine-binding periplasmic protein</fullName>
    </submittedName>
</protein>
<dbReference type="STRING" id="212717.CTC_01284"/>
<evidence type="ECO:0000313" key="3">
    <source>
        <dbReference type="Proteomes" id="UP000001412"/>
    </source>
</evidence>
<dbReference type="EMBL" id="AE015927">
    <property type="protein sequence ID" value="AAO35851.1"/>
    <property type="molecule type" value="Genomic_DNA"/>
</dbReference>
<keyword evidence="1" id="KW-0812">Transmembrane</keyword>
<proteinExistence type="predicted"/>
<gene>
    <name evidence="2" type="ordered locus">CTC_01284</name>
</gene>
<sequence>MYKIFIFSFAEQVFHSTTIFNKSNKTKAILMSGRRASLIVHYSLLAVHYYFTYPSNACPYLKIAIGFTHSYFTSFLMSSSNLLSASLIPPTSSIRPQSTASFPIKMVPISFNKLSVLIIISLIVSLSILEVLTINSIILSCILSKYSKV</sequence>
<keyword evidence="3" id="KW-1185">Reference proteome</keyword>
<reference evidence="2 3" key="1">
    <citation type="journal article" date="2003" name="Proc. Natl. Acad. Sci. U.S.A.">
        <title>The genome sequence of Clostridium tetani, the causative agent of tetanus disease.</title>
        <authorList>
            <person name="Brueggemann H."/>
            <person name="Baumer S."/>
            <person name="Fricke W.F."/>
            <person name="Wiezer A."/>
            <person name="Liesegang H."/>
            <person name="Decker I."/>
            <person name="Herzberg C."/>
            <person name="Martinez-Arias R."/>
            <person name="Merkl R."/>
            <person name="Henne A."/>
            <person name="Gottschalk G."/>
        </authorList>
    </citation>
    <scope>NUCLEOTIDE SEQUENCE [LARGE SCALE GENOMIC DNA]</scope>
    <source>
        <strain evidence="3">Massachusetts / E88</strain>
    </source>
</reference>
<dbReference type="Proteomes" id="UP000001412">
    <property type="component" value="Chromosome"/>
</dbReference>
<feature type="transmembrane region" description="Helical" evidence="1">
    <location>
        <begin position="116"/>
        <end position="143"/>
    </location>
</feature>
<accession>Q895I9</accession>
<dbReference type="AlphaFoldDB" id="Q895I9"/>
<keyword evidence="1" id="KW-0472">Membrane</keyword>
<evidence type="ECO:0000313" key="2">
    <source>
        <dbReference type="EMBL" id="AAO35851.1"/>
    </source>
</evidence>
<dbReference type="KEGG" id="ctc:CTC_01284"/>
<evidence type="ECO:0000256" key="1">
    <source>
        <dbReference type="SAM" id="Phobius"/>
    </source>
</evidence>
<keyword evidence="1" id="KW-1133">Transmembrane helix</keyword>
<organism evidence="2 3">
    <name type="scientific">Clostridium tetani (strain Massachusetts / E88)</name>
    <dbReference type="NCBI Taxonomy" id="212717"/>
    <lineage>
        <taxon>Bacteria</taxon>
        <taxon>Bacillati</taxon>
        <taxon>Bacillota</taxon>
        <taxon>Clostridia</taxon>
        <taxon>Eubacteriales</taxon>
        <taxon>Clostridiaceae</taxon>
        <taxon>Clostridium</taxon>
    </lineage>
</organism>